<name>A0A812RMK2_9DINO</name>
<accession>A0A812RMK2</accession>
<dbReference type="Proteomes" id="UP000604046">
    <property type="component" value="Unassembled WGS sequence"/>
</dbReference>
<reference evidence="1" key="1">
    <citation type="submission" date="2021-02" db="EMBL/GenBank/DDBJ databases">
        <authorList>
            <person name="Dougan E. K."/>
            <person name="Rhodes N."/>
            <person name="Thang M."/>
            <person name="Chan C."/>
        </authorList>
    </citation>
    <scope>NUCLEOTIDE SEQUENCE</scope>
</reference>
<proteinExistence type="predicted"/>
<organism evidence="1 2">
    <name type="scientific">Symbiodinium natans</name>
    <dbReference type="NCBI Taxonomy" id="878477"/>
    <lineage>
        <taxon>Eukaryota</taxon>
        <taxon>Sar</taxon>
        <taxon>Alveolata</taxon>
        <taxon>Dinophyceae</taxon>
        <taxon>Suessiales</taxon>
        <taxon>Symbiodiniaceae</taxon>
        <taxon>Symbiodinium</taxon>
    </lineage>
</organism>
<protein>
    <submittedName>
        <fullName evidence="1">CIT1 protein</fullName>
    </submittedName>
</protein>
<keyword evidence="2" id="KW-1185">Reference proteome</keyword>
<evidence type="ECO:0000313" key="1">
    <source>
        <dbReference type="EMBL" id="CAE7448751.1"/>
    </source>
</evidence>
<comment type="caution">
    <text evidence="1">The sequence shown here is derived from an EMBL/GenBank/DDBJ whole genome shotgun (WGS) entry which is preliminary data.</text>
</comment>
<dbReference type="EMBL" id="CAJNDS010002360">
    <property type="protein sequence ID" value="CAE7448751.1"/>
    <property type="molecule type" value="Genomic_DNA"/>
</dbReference>
<dbReference type="AlphaFoldDB" id="A0A812RMK2"/>
<dbReference type="OrthoDB" id="420937at2759"/>
<sequence length="217" mass="23747">MAVFECPQPEQMLAPWPAFGGNHNPAGGAGSTDLSATCNGYVQGLEATRDSRDASFAMQPEVPEEPLSVGSLGHPIACRRPCVYMTKNAECQNGRACGFCHCQHPREVKLDRDQRAMLHKLPYGDFLEIISEVLEAKAAEAARPIVWEAVRMLEEEAKLAGISVQGHDLNAKALKRLKKRLAHLNVVSLLALANRRCQGSMSTELVQIAAELRFQAE</sequence>
<gene>
    <name evidence="1" type="primary">CIT1</name>
    <name evidence="1" type="ORF">SNAT2548_LOCUS24507</name>
</gene>
<evidence type="ECO:0000313" key="2">
    <source>
        <dbReference type="Proteomes" id="UP000604046"/>
    </source>
</evidence>